<dbReference type="PROSITE" id="PS51910">
    <property type="entry name" value="GH18_2"/>
    <property type="match status" value="1"/>
</dbReference>
<evidence type="ECO:0000256" key="13">
    <source>
        <dbReference type="PROSITE-ProRule" id="PRU00261"/>
    </source>
</evidence>
<proteinExistence type="inferred from homology"/>
<dbReference type="SUPFAM" id="SSF51445">
    <property type="entry name" value="(Trans)glycosidases"/>
    <property type="match status" value="1"/>
</dbReference>
<evidence type="ECO:0000313" key="18">
    <source>
        <dbReference type="EMBL" id="ETS74811.1"/>
    </source>
</evidence>
<dbReference type="SMART" id="SM00636">
    <property type="entry name" value="Glyco_18"/>
    <property type="match status" value="1"/>
</dbReference>
<dbReference type="GO" id="GO:0005576">
    <property type="term" value="C:extracellular region"/>
    <property type="evidence" value="ECO:0007669"/>
    <property type="project" value="UniProtKB-SubCell"/>
</dbReference>
<evidence type="ECO:0000256" key="5">
    <source>
        <dbReference type="ARBA" id="ARBA00022525"/>
    </source>
</evidence>
<sequence length="1763" mass="195920">MKGVQSLSVVRVDRVILFLLFQLWAITVSCRPHSHSHSWIHEDVARTCRNEAYNPFDYSVKPKHDPNVPLCALQPPQVAAIQTRDILLGRQVTQQQDYSCGPDKPCGNGACCPKETGWCNYGPEACGTDGISPNEVCWSNCDAKAECGRYADPPNKECPLNVCCSPWGFCGMTEDFCVITDDEETSCQSNCEQPESGSSGSDIRQRVVGYYEAWVHERSCNGMSISQIPVGALTHLMFSFAYITPDDFQIVPMDDLDPSLFREMTAMKQDNKALKVMVALGGWTFNDPGPTQTVFHDVSSTKENRAKFIGNLLSFMRQYAFDGVDFDWEYPGADDRGGQEGDGENFTLLLEELKQAISEQPLEYVVSFTTPTSYWYLRHFDIKGSTDAVDFVNVMSYDLHGVWDADNPIGSNVLAHSNLTEIKLALDLYWRNDIPPEKLNLGFGFYGRSFTLSDPACYKPGCAFSGGAAPGPCTKNSGTLAYREIVDIIKDNDLKPYYEKEHQIKYIVWNQDQWVSYDDPETIAAKIEFANNLGLGGLLIWSVDQDTDDLEALSAVVGPDISALALHNKRAEDASFWQDMGAQDCYVTGCGGDCKTGFKEITNQPCGDATWLFRHSTEDNSKLCCPLSASPDPDDCQWQDIPSPECNGRCEPGEVGLQLNKWGDGAYCENGNKMYCCKTASERENKCYFAAEGKKCNSGEGPLTWSGKFTKDYDALEDIYDLKGDALMSALEDYDISDVSLYCCPQEDLDRWDNCEWKGSPDGGNCYDGHCNLNTQVEVTWAGSGGGRSCGGIDPGRIRVFCCDPPNGETLFLPVALENLFPEPPTGEDVKTDFDLNIDNTWGDGTADNESEDDANAASFQFYVLASPSEIQTSLDKRDGSHWELFNCNDGLSDGEQTVQMVCTKDSEDSNCHDIYKGNGVHGTIIQMPQGQGCGPGKYAVAKSLEVSQNQTLPRHLAKRKLGSKATVYDLTFNYDFTIVPREFGDTQMRIDFSNQEGYWNTIVAAPSSKKNKRTLADVNGNHRRWLEEEWRDDFHYGALSQEDLHKRWFGDDALAWLKQLLNIDVKIEKKHDYEEEMSVIILQEEWECGNFKAKVDAVATAGIQMSTSFGITIITTLGPDMDLSKSYIHFNNEGNIESVFTLDALMKMDWDSDVFTIAPIPIPGGTWTIYGIATLGPRFDLNARFRAGVSLQGRIEAKAEMANWRIRQTYPQMDDYEPEEEDDVNRQFPSDGIASPSFDASVTAEGYAEAHILPTLAFGIKFDKQWGIDDADVELVADLYGRVRAKSDLVGGDCLFGYKVEAGVKLIADAHVPDIFQWHPSPFEFGALDKRIIPSSGDSEWECLTASSARRALPAPNATLPSHSIIGTGLRKRLVPYGPVLTLPKAEQLCPIKGGSTEPGECSEIYAVDSFYNVESEDFDYLQPSSITKRDATDLSTALYERGFLERRAKGKDVKICNTHSIHVKAWDTSGAFNVWDNGDWSDCNDYSFGNQGSRKQQVPRPPGKKSAYDRYVVEHVLEAQLLTLFLKEGYTSVCSDMGESGSGWYQTNVGLDPVVAGANPRSPWQYIADAFPYKAATDNGKAYPANHEDEFVYVLEPINIVKEFAFKNNEALPGSGDMAKAVASEQTVDNAIRTMKNILLTYKYMTDPTIQATLVTQAQRVADRMSEVEDILANNAAFTSEIQGLGTLWLTFVKGRTELAASKLVTFLTNWMPKIERVLDGTDPAQDAQNPGRATRREKISKLKEAVEGRGRWTNPLGYAW</sequence>
<keyword evidence="12" id="KW-0624">Polysaccharide degradation</keyword>
<keyword evidence="8" id="KW-0146">Chitin degradation</keyword>
<organism evidence="18 19">
    <name type="scientific">Pestalotiopsis fici (strain W106-1 / CGMCC3.15140)</name>
    <dbReference type="NCBI Taxonomy" id="1229662"/>
    <lineage>
        <taxon>Eukaryota</taxon>
        <taxon>Fungi</taxon>
        <taxon>Dikarya</taxon>
        <taxon>Ascomycota</taxon>
        <taxon>Pezizomycotina</taxon>
        <taxon>Sordariomycetes</taxon>
        <taxon>Xylariomycetidae</taxon>
        <taxon>Amphisphaeriales</taxon>
        <taxon>Sporocadaceae</taxon>
        <taxon>Pestalotiopsis</taxon>
    </lineage>
</organism>
<dbReference type="Pfam" id="PF00704">
    <property type="entry name" value="Glyco_hydro_18"/>
    <property type="match status" value="1"/>
</dbReference>
<dbReference type="PROSITE" id="PS01095">
    <property type="entry name" value="GH18_1"/>
    <property type="match status" value="1"/>
</dbReference>
<feature type="chain" id="PRO_5004834053" description="chitinase" evidence="15">
    <location>
        <begin position="31"/>
        <end position="1763"/>
    </location>
</feature>
<dbReference type="SUPFAM" id="SSF57016">
    <property type="entry name" value="Plant lectins/antimicrobial peptides"/>
    <property type="match status" value="1"/>
</dbReference>
<dbReference type="InterPro" id="IPR036861">
    <property type="entry name" value="Endochitinase-like_sf"/>
</dbReference>
<feature type="signal peptide" evidence="15">
    <location>
        <begin position="1"/>
        <end position="30"/>
    </location>
</feature>
<evidence type="ECO:0000256" key="9">
    <source>
        <dbReference type="ARBA" id="ARBA00023026"/>
    </source>
</evidence>
<dbReference type="EC" id="3.2.1.14" evidence="4"/>
<keyword evidence="19" id="KW-1185">Reference proteome</keyword>
<dbReference type="CDD" id="cd00035">
    <property type="entry name" value="ChtBD1"/>
    <property type="match status" value="1"/>
</dbReference>
<evidence type="ECO:0000313" key="19">
    <source>
        <dbReference type="Proteomes" id="UP000030651"/>
    </source>
</evidence>
<evidence type="ECO:0000256" key="4">
    <source>
        <dbReference type="ARBA" id="ARBA00012729"/>
    </source>
</evidence>
<dbReference type="InterPro" id="IPR001579">
    <property type="entry name" value="Glyco_hydro_18_chit_AS"/>
</dbReference>
<dbReference type="GeneID" id="19278308"/>
<reference evidence="19" key="1">
    <citation type="journal article" date="2015" name="BMC Genomics">
        <title>Genomic and transcriptomic analysis of the endophytic fungus Pestalotiopsis fici reveals its lifestyle and high potential for synthesis of natural products.</title>
        <authorList>
            <person name="Wang X."/>
            <person name="Zhang X."/>
            <person name="Liu L."/>
            <person name="Xiang M."/>
            <person name="Wang W."/>
            <person name="Sun X."/>
            <person name="Che Y."/>
            <person name="Guo L."/>
            <person name="Liu G."/>
            <person name="Guo L."/>
            <person name="Wang C."/>
            <person name="Yin W.B."/>
            <person name="Stadler M."/>
            <person name="Zhang X."/>
            <person name="Liu X."/>
        </authorList>
    </citation>
    <scope>NUCLEOTIDE SEQUENCE [LARGE SCALE GENOMIC DNA]</scope>
    <source>
        <strain evidence="19">W106-1 / CGMCC3.15140</strain>
    </source>
</reference>
<dbReference type="SMART" id="SM00270">
    <property type="entry name" value="ChtBD1"/>
    <property type="match status" value="1"/>
</dbReference>
<evidence type="ECO:0000256" key="7">
    <source>
        <dbReference type="ARBA" id="ARBA00022801"/>
    </source>
</evidence>
<dbReference type="InterPro" id="IPR029070">
    <property type="entry name" value="Chitinase_insertion_sf"/>
</dbReference>
<dbReference type="InterPro" id="IPR001002">
    <property type="entry name" value="Chitin-bd_1"/>
</dbReference>
<dbReference type="GO" id="GO:0000272">
    <property type="term" value="P:polysaccharide catabolic process"/>
    <property type="evidence" value="ECO:0007669"/>
    <property type="project" value="UniProtKB-KW"/>
</dbReference>
<feature type="domain" description="GH18" evidence="17">
    <location>
        <begin position="205"/>
        <end position="560"/>
    </location>
</feature>
<dbReference type="Gene3D" id="3.20.20.80">
    <property type="entry name" value="Glycosidases"/>
    <property type="match status" value="1"/>
</dbReference>
<dbReference type="InterPro" id="IPR001223">
    <property type="entry name" value="Glyco_hydro18_cat"/>
</dbReference>
<accession>W3WPR8</accession>
<dbReference type="PANTHER" id="PTHR47700:SF2">
    <property type="entry name" value="CHITINASE"/>
    <property type="match status" value="1"/>
</dbReference>
<dbReference type="Pfam" id="PF00187">
    <property type="entry name" value="Chitin_bind_1"/>
    <property type="match status" value="1"/>
</dbReference>
<evidence type="ECO:0000256" key="8">
    <source>
        <dbReference type="ARBA" id="ARBA00023024"/>
    </source>
</evidence>
<evidence type="ECO:0000256" key="1">
    <source>
        <dbReference type="ARBA" id="ARBA00000822"/>
    </source>
</evidence>
<dbReference type="GO" id="GO:0008061">
    <property type="term" value="F:chitin binding"/>
    <property type="evidence" value="ECO:0007669"/>
    <property type="project" value="UniProtKB-UniRule"/>
</dbReference>
<evidence type="ECO:0000256" key="2">
    <source>
        <dbReference type="ARBA" id="ARBA00004613"/>
    </source>
</evidence>
<protein>
    <recommendedName>
        <fullName evidence="4">chitinase</fullName>
        <ecNumber evidence="4">3.2.1.14</ecNumber>
    </recommendedName>
</protein>
<dbReference type="InterPro" id="IPR018371">
    <property type="entry name" value="Chitin-binding_1_CS"/>
</dbReference>
<dbReference type="Gene3D" id="3.30.60.10">
    <property type="entry name" value="Endochitinase-like"/>
    <property type="match status" value="1"/>
</dbReference>
<dbReference type="GO" id="GO:0008843">
    <property type="term" value="F:endochitinase activity"/>
    <property type="evidence" value="ECO:0007669"/>
    <property type="project" value="UniProtKB-EC"/>
</dbReference>
<dbReference type="GO" id="GO:0006032">
    <property type="term" value="P:chitin catabolic process"/>
    <property type="evidence" value="ECO:0007669"/>
    <property type="project" value="UniProtKB-KW"/>
</dbReference>
<dbReference type="InterPro" id="IPR017853">
    <property type="entry name" value="GH"/>
</dbReference>
<dbReference type="RefSeq" id="XP_007840067.1">
    <property type="nucleotide sequence ID" value="XM_007841876.1"/>
</dbReference>
<dbReference type="PROSITE" id="PS50941">
    <property type="entry name" value="CHIT_BIND_I_2"/>
    <property type="match status" value="1"/>
</dbReference>
<evidence type="ECO:0000256" key="10">
    <source>
        <dbReference type="ARBA" id="ARBA00023277"/>
    </source>
</evidence>
<dbReference type="Gene3D" id="3.10.50.10">
    <property type="match status" value="1"/>
</dbReference>
<comment type="catalytic activity">
    <reaction evidence="1">
        <text>Random endo-hydrolysis of N-acetyl-beta-D-glucosaminide (1-&gt;4)-beta-linkages in chitin and chitodextrins.</text>
        <dbReference type="EC" id="3.2.1.14"/>
    </reaction>
</comment>
<evidence type="ECO:0000256" key="15">
    <source>
        <dbReference type="SAM" id="SignalP"/>
    </source>
</evidence>
<keyword evidence="7 14" id="KW-0378">Hydrolase</keyword>
<keyword evidence="11 14" id="KW-0326">Glycosidase</keyword>
<evidence type="ECO:0000256" key="6">
    <source>
        <dbReference type="ARBA" id="ARBA00022669"/>
    </source>
</evidence>
<comment type="similarity">
    <text evidence="3">Belongs to the glycosyl hydrolase 18 family. Chitinase class V subfamily.</text>
</comment>
<dbReference type="OMA" id="ALTHLMF"/>
<dbReference type="PANTHER" id="PTHR47700">
    <property type="entry name" value="V CHITINASE, PUTATIVE (AFU_ORTHOLOGUE AFUA_6G13720)-RELATED"/>
    <property type="match status" value="1"/>
</dbReference>
<feature type="disulfide bond" evidence="13">
    <location>
        <begin position="158"/>
        <end position="170"/>
    </location>
</feature>
<evidence type="ECO:0000256" key="14">
    <source>
        <dbReference type="RuleBase" id="RU000489"/>
    </source>
</evidence>
<keyword evidence="10" id="KW-0119">Carbohydrate metabolism</keyword>
<evidence type="ECO:0000259" key="17">
    <source>
        <dbReference type="PROSITE" id="PS51910"/>
    </source>
</evidence>
<dbReference type="KEGG" id="pfy:PFICI_13295"/>
<dbReference type="HOGENOM" id="CLU_001837_2_1_1"/>
<dbReference type="eggNOG" id="KOG2806">
    <property type="taxonomic scope" value="Eukaryota"/>
</dbReference>
<feature type="domain" description="Chitin-binding type-1" evidence="16">
    <location>
        <begin position="144"/>
        <end position="193"/>
    </location>
</feature>
<feature type="disulfide bond" evidence="13">
    <location>
        <begin position="163"/>
        <end position="177"/>
    </location>
</feature>
<dbReference type="InParanoid" id="W3WPR8"/>
<keyword evidence="15" id="KW-0732">Signal</keyword>
<dbReference type="OrthoDB" id="73875at2759"/>
<gene>
    <name evidence="18" type="ORF">PFICI_13295</name>
</gene>
<evidence type="ECO:0000256" key="12">
    <source>
        <dbReference type="ARBA" id="ARBA00023326"/>
    </source>
</evidence>
<evidence type="ECO:0000259" key="16">
    <source>
        <dbReference type="PROSITE" id="PS50941"/>
    </source>
</evidence>
<dbReference type="PROSITE" id="PS51257">
    <property type="entry name" value="PROKAR_LIPOPROTEIN"/>
    <property type="match status" value="1"/>
</dbReference>
<name>W3WPR8_PESFW</name>
<dbReference type="Proteomes" id="UP000030651">
    <property type="component" value="Unassembled WGS sequence"/>
</dbReference>
<dbReference type="SUPFAM" id="SSF54556">
    <property type="entry name" value="Chitinase insertion domain"/>
    <property type="match status" value="1"/>
</dbReference>
<comment type="subcellular location">
    <subcellularLocation>
        <location evidence="2">Secreted</location>
    </subcellularLocation>
</comment>
<dbReference type="InterPro" id="IPR053214">
    <property type="entry name" value="LysM12-like"/>
</dbReference>
<evidence type="ECO:0000256" key="11">
    <source>
        <dbReference type="ARBA" id="ARBA00023295"/>
    </source>
</evidence>
<dbReference type="STRING" id="1229662.W3WPR8"/>
<keyword evidence="13" id="KW-1015">Disulfide bond</keyword>
<dbReference type="PROSITE" id="PS00026">
    <property type="entry name" value="CHIT_BIND_I_1"/>
    <property type="match status" value="1"/>
</dbReference>
<keyword evidence="6 13" id="KW-0147">Chitin-binding</keyword>
<evidence type="ECO:0000256" key="3">
    <source>
        <dbReference type="ARBA" id="ARBA00008682"/>
    </source>
</evidence>
<keyword evidence="9" id="KW-0843">Virulence</keyword>
<dbReference type="EMBL" id="KI912119">
    <property type="protein sequence ID" value="ETS74811.1"/>
    <property type="molecule type" value="Genomic_DNA"/>
</dbReference>
<dbReference type="InterPro" id="IPR011583">
    <property type="entry name" value="Chitinase_II/V-like_cat"/>
</dbReference>
<keyword evidence="5" id="KW-0964">Secreted</keyword>
<feature type="disulfide bond" evidence="13">
    <location>
        <begin position="187"/>
        <end position="191"/>
    </location>
</feature>
<comment type="caution">
    <text evidence="13">Lacks conserved residue(s) required for the propagation of feature annotation.</text>
</comment>